<gene>
    <name evidence="1" type="ORF">MPSYJ_35540</name>
</gene>
<evidence type="ECO:0000313" key="1">
    <source>
        <dbReference type="EMBL" id="BBX70093.1"/>
    </source>
</evidence>
<sequence length="126" mass="14812">MTDRLVHRCNVCTRTVADGTGYVHISHTEIYQHEQTRRDWRAQHAGDIYVSVADMPDDGPVRWRTHHTDCDPDPGGDDYVIPVVRMRTREELLSWTAHLLDKRWLYQTDWSQFIYSKISREEAATV</sequence>
<proteinExistence type="predicted"/>
<dbReference type="KEGG" id="mpsc:MPSYJ_35540"/>
<dbReference type="RefSeq" id="WP_163723441.1">
    <property type="nucleotide sequence ID" value="NZ_AP022574.1"/>
</dbReference>
<dbReference type="EMBL" id="AP022574">
    <property type="protein sequence ID" value="BBX70093.1"/>
    <property type="molecule type" value="Genomic_DNA"/>
</dbReference>
<dbReference type="AlphaFoldDB" id="A0A7I7MEX9"/>
<keyword evidence="2" id="KW-1185">Reference proteome</keyword>
<organism evidence="1 2">
    <name type="scientific">Mycolicibacterium psychrotolerans</name>
    <dbReference type="NCBI Taxonomy" id="216929"/>
    <lineage>
        <taxon>Bacteria</taxon>
        <taxon>Bacillati</taxon>
        <taxon>Actinomycetota</taxon>
        <taxon>Actinomycetes</taxon>
        <taxon>Mycobacteriales</taxon>
        <taxon>Mycobacteriaceae</taxon>
        <taxon>Mycolicibacterium</taxon>
    </lineage>
</organism>
<evidence type="ECO:0000313" key="2">
    <source>
        <dbReference type="Proteomes" id="UP000466514"/>
    </source>
</evidence>
<protein>
    <submittedName>
        <fullName evidence="1">Uncharacterized protein</fullName>
    </submittedName>
</protein>
<reference evidence="1 2" key="1">
    <citation type="journal article" date="2019" name="Emerg. Microbes Infect.">
        <title>Comprehensive subspecies identification of 175 nontuberculous mycobacteria species based on 7547 genomic profiles.</title>
        <authorList>
            <person name="Matsumoto Y."/>
            <person name="Kinjo T."/>
            <person name="Motooka D."/>
            <person name="Nabeya D."/>
            <person name="Jung N."/>
            <person name="Uechi K."/>
            <person name="Horii T."/>
            <person name="Iida T."/>
            <person name="Fujita J."/>
            <person name="Nakamura S."/>
        </authorList>
    </citation>
    <scope>NUCLEOTIDE SEQUENCE [LARGE SCALE GENOMIC DNA]</scope>
    <source>
        <strain evidence="1 2">JCM 13323</strain>
    </source>
</reference>
<accession>A0A7I7MEX9</accession>
<name>A0A7I7MEX9_9MYCO</name>
<dbReference type="Proteomes" id="UP000466514">
    <property type="component" value="Chromosome"/>
</dbReference>